<dbReference type="EMBL" id="JABFCZ010000005">
    <property type="protein sequence ID" value="MBD1545709.1"/>
    <property type="molecule type" value="Genomic_DNA"/>
</dbReference>
<comment type="caution">
    <text evidence="1">The sequence shown here is derived from an EMBL/GenBank/DDBJ whole genome shotgun (WGS) entry which is preliminary data.</text>
</comment>
<protein>
    <submittedName>
        <fullName evidence="1">Uncharacterized protein</fullName>
    </submittedName>
</protein>
<dbReference type="Proteomes" id="UP000598467">
    <property type="component" value="Unassembled WGS sequence"/>
</dbReference>
<name>A0A926S8Z4_9HYPH</name>
<dbReference type="RefSeq" id="WP_190290381.1">
    <property type="nucleotide sequence ID" value="NZ_JABFCZ010000005.1"/>
</dbReference>
<proteinExistence type="predicted"/>
<organism evidence="1 2">
    <name type="scientific">Roseibium aggregatum</name>
    <dbReference type="NCBI Taxonomy" id="187304"/>
    <lineage>
        <taxon>Bacteria</taxon>
        <taxon>Pseudomonadati</taxon>
        <taxon>Pseudomonadota</taxon>
        <taxon>Alphaproteobacteria</taxon>
        <taxon>Hyphomicrobiales</taxon>
        <taxon>Stappiaceae</taxon>
        <taxon>Roseibium</taxon>
    </lineage>
</organism>
<evidence type="ECO:0000313" key="2">
    <source>
        <dbReference type="Proteomes" id="UP000598467"/>
    </source>
</evidence>
<sequence>MQDHTGGNGKAAVAALADEQRKEALALALKDFTSEMKLVDVVDLVAFVRTEQHGNIADLVRSSAELFFKDDTLRYGMAAGVDLDWDRPPTISLDLEFYHKGVWVYFSLVLGEPENAVNVSYIEFTNASDDPEENTRRLLEALDDARAQARG</sequence>
<evidence type="ECO:0000313" key="1">
    <source>
        <dbReference type="EMBL" id="MBD1545709.1"/>
    </source>
</evidence>
<reference evidence="1" key="1">
    <citation type="submission" date="2020-05" db="EMBL/GenBank/DDBJ databases">
        <title>Identification of trans-AT polyketide cluster in two marine bacteria, producers of a novel glutaramide-containing polyketide sesbanimide D and analogs.</title>
        <authorList>
            <person name="Kacar D."/>
            <person name="Rodriguez P."/>
            <person name="Canedo L."/>
            <person name="Gonzalez E."/>
            <person name="Galan B."/>
            <person name="De La Calle F."/>
            <person name="Garcia J.L."/>
        </authorList>
    </citation>
    <scope>NUCLEOTIDE SEQUENCE</scope>
    <source>
        <strain evidence="1">PHM038</strain>
    </source>
</reference>
<accession>A0A926S8Z4</accession>
<dbReference type="AlphaFoldDB" id="A0A926S8Z4"/>
<gene>
    <name evidence="1" type="ORF">HK439_05505</name>
</gene>